<proteinExistence type="predicted"/>
<dbReference type="EMBL" id="CP019082">
    <property type="protein sequence ID" value="APW60937.1"/>
    <property type="molecule type" value="Genomic_DNA"/>
</dbReference>
<feature type="transmembrane region" description="Helical" evidence="5">
    <location>
        <begin position="7"/>
        <end position="29"/>
    </location>
</feature>
<evidence type="ECO:0000256" key="3">
    <source>
        <dbReference type="ARBA" id="ARBA00022989"/>
    </source>
</evidence>
<dbReference type="Gene3D" id="1.20.1740.10">
    <property type="entry name" value="Amino acid/polyamine transporter I"/>
    <property type="match status" value="1"/>
</dbReference>
<dbReference type="GO" id="GO:0015179">
    <property type="term" value="F:L-amino acid transmembrane transporter activity"/>
    <property type="evidence" value="ECO:0007669"/>
    <property type="project" value="TreeGrafter"/>
</dbReference>
<dbReference type="RefSeq" id="WP_076345917.1">
    <property type="nucleotide sequence ID" value="NZ_CP019082.1"/>
</dbReference>
<protein>
    <submittedName>
        <fullName evidence="6">Serine/threonine exchanger SteT</fullName>
    </submittedName>
</protein>
<feature type="transmembrane region" description="Helical" evidence="5">
    <location>
        <begin position="293"/>
        <end position="317"/>
    </location>
</feature>
<evidence type="ECO:0000256" key="4">
    <source>
        <dbReference type="ARBA" id="ARBA00023136"/>
    </source>
</evidence>
<evidence type="ECO:0000256" key="5">
    <source>
        <dbReference type="SAM" id="Phobius"/>
    </source>
</evidence>
<gene>
    <name evidence="6" type="primary">steT_4</name>
    <name evidence="6" type="ORF">BSF38_02431</name>
</gene>
<organism evidence="6 7">
    <name type="scientific">Paludisphaera borealis</name>
    <dbReference type="NCBI Taxonomy" id="1387353"/>
    <lineage>
        <taxon>Bacteria</taxon>
        <taxon>Pseudomonadati</taxon>
        <taxon>Planctomycetota</taxon>
        <taxon>Planctomycetia</taxon>
        <taxon>Isosphaerales</taxon>
        <taxon>Isosphaeraceae</taxon>
        <taxon>Paludisphaera</taxon>
    </lineage>
</organism>
<dbReference type="Pfam" id="PF13520">
    <property type="entry name" value="AA_permease_2"/>
    <property type="match status" value="1"/>
</dbReference>
<dbReference type="GO" id="GO:0016020">
    <property type="term" value="C:membrane"/>
    <property type="evidence" value="ECO:0007669"/>
    <property type="project" value="UniProtKB-SubCell"/>
</dbReference>
<dbReference type="STRING" id="1387353.BSF38_02431"/>
<dbReference type="InterPro" id="IPR002293">
    <property type="entry name" value="AA/rel_permease1"/>
</dbReference>
<keyword evidence="4 5" id="KW-0472">Membrane</keyword>
<keyword evidence="7" id="KW-1185">Reference proteome</keyword>
<feature type="transmembrane region" description="Helical" evidence="5">
    <location>
        <begin position="338"/>
        <end position="356"/>
    </location>
</feature>
<feature type="transmembrane region" description="Helical" evidence="5">
    <location>
        <begin position="362"/>
        <end position="386"/>
    </location>
</feature>
<feature type="transmembrane region" description="Helical" evidence="5">
    <location>
        <begin position="121"/>
        <end position="142"/>
    </location>
</feature>
<dbReference type="InterPro" id="IPR050598">
    <property type="entry name" value="AminoAcid_Transporter"/>
</dbReference>
<keyword evidence="3 5" id="KW-1133">Transmembrane helix</keyword>
<dbReference type="PIRSF" id="PIRSF006060">
    <property type="entry name" value="AA_transporter"/>
    <property type="match status" value="1"/>
</dbReference>
<feature type="transmembrane region" description="Helical" evidence="5">
    <location>
        <begin position="73"/>
        <end position="92"/>
    </location>
</feature>
<evidence type="ECO:0000256" key="1">
    <source>
        <dbReference type="ARBA" id="ARBA00004141"/>
    </source>
</evidence>
<dbReference type="OrthoDB" id="9809628at2"/>
<sequence>MPAEFGLPMAVCVVVASMVGTGVLMTSGYTVASVGSNQYMLVLWVIGGVTAICGALTLAELSAAMPRTGGDYVFLYEAYGPLAAFLTGWASFLMGFSGPSAAAAFGSAKYVLAPLQMEGSQALLCQRLLASLAILAFAALHVSGRRQTAHVQGWITGLKVAVLGLLIVGGLAVGWPNYANLQDPKPIDGGLATSMMFSLVYIYYAYTGWNGASYLAGEIRDPQKTLPRAILIGVGLVTLIYLAINVVYGLALSAADVQAIVAGTDGKPDFDRVAPIAELAARKLFGAQWSNPLSVAIGLMMLSSLSVYMLIGPRVIYAMAKAGQFPAVAGRLSSRAETPAVATLFQVAASLVLLWTGSFEWILVYASVGLSSFSILAMSSIFVLRIRRPDMPRPFRTPGYPITPILYLVLTVSLLGAAFKSKPDVSTISVVSMLAGIPVYYLCGAHKRARPI</sequence>
<feature type="transmembrane region" description="Helical" evidence="5">
    <location>
        <begin position="154"/>
        <end position="175"/>
    </location>
</feature>
<keyword evidence="2 5" id="KW-0812">Transmembrane</keyword>
<dbReference type="PANTHER" id="PTHR11785">
    <property type="entry name" value="AMINO ACID TRANSPORTER"/>
    <property type="match status" value="1"/>
</dbReference>
<evidence type="ECO:0000313" key="6">
    <source>
        <dbReference type="EMBL" id="APW60937.1"/>
    </source>
</evidence>
<feature type="transmembrane region" description="Helical" evidence="5">
    <location>
        <begin position="398"/>
        <end position="419"/>
    </location>
</feature>
<feature type="transmembrane region" description="Helical" evidence="5">
    <location>
        <begin position="229"/>
        <end position="251"/>
    </location>
</feature>
<feature type="transmembrane region" description="Helical" evidence="5">
    <location>
        <begin position="195"/>
        <end position="217"/>
    </location>
</feature>
<evidence type="ECO:0000313" key="7">
    <source>
        <dbReference type="Proteomes" id="UP000186309"/>
    </source>
</evidence>
<reference evidence="7" key="1">
    <citation type="submission" date="2016-12" db="EMBL/GenBank/DDBJ databases">
        <title>Comparative genomics of four Isosphaeraceae planctomycetes: a common pool of plasmids and glycoside hydrolase genes.</title>
        <authorList>
            <person name="Ivanova A."/>
        </authorList>
    </citation>
    <scope>NUCLEOTIDE SEQUENCE [LARGE SCALE GENOMIC DNA]</scope>
    <source>
        <strain evidence="7">PX4</strain>
    </source>
</reference>
<comment type="subcellular location">
    <subcellularLocation>
        <location evidence="1">Membrane</location>
        <topology evidence="1">Multi-pass membrane protein</topology>
    </subcellularLocation>
</comment>
<evidence type="ECO:0000256" key="2">
    <source>
        <dbReference type="ARBA" id="ARBA00022692"/>
    </source>
</evidence>
<feature type="transmembrane region" description="Helical" evidence="5">
    <location>
        <begin position="41"/>
        <end position="61"/>
    </location>
</feature>
<feature type="transmembrane region" description="Helical" evidence="5">
    <location>
        <begin position="425"/>
        <end position="443"/>
    </location>
</feature>
<dbReference type="PANTHER" id="PTHR11785:SF512">
    <property type="entry name" value="SOBREMESA, ISOFORM B"/>
    <property type="match status" value="1"/>
</dbReference>
<accession>A0A1U7CPT2</accession>
<name>A0A1U7CPT2_9BACT</name>
<dbReference type="KEGG" id="pbor:BSF38_02431"/>
<dbReference type="AlphaFoldDB" id="A0A1U7CPT2"/>
<dbReference type="Proteomes" id="UP000186309">
    <property type="component" value="Chromosome"/>
</dbReference>